<dbReference type="Gene3D" id="1.10.10.60">
    <property type="entry name" value="Homeodomain-like"/>
    <property type="match status" value="1"/>
</dbReference>
<name>A0A8J4SXH8_9TREM</name>
<evidence type="ECO:0000259" key="12">
    <source>
        <dbReference type="PROSITE" id="PS50071"/>
    </source>
</evidence>
<dbReference type="SMART" id="SM00389">
    <property type="entry name" value="HOX"/>
    <property type="match status" value="1"/>
</dbReference>
<evidence type="ECO:0008006" key="16">
    <source>
        <dbReference type="Google" id="ProtNLM"/>
    </source>
</evidence>
<evidence type="ECO:0000313" key="15">
    <source>
        <dbReference type="Proteomes" id="UP000748531"/>
    </source>
</evidence>
<dbReference type="PANTHER" id="PTHR46892">
    <property type="entry name" value="VISUAL SYSTEM HOMEOBOX 2"/>
    <property type="match status" value="1"/>
</dbReference>
<protein>
    <recommendedName>
        <fullName evidence="16">Visual system homeobox 2</fullName>
    </recommendedName>
</protein>
<keyword evidence="8 9" id="KW-0539">Nucleus</keyword>
<dbReference type="OrthoDB" id="6159439at2759"/>
<evidence type="ECO:0000256" key="4">
    <source>
        <dbReference type="ARBA" id="ARBA00023015"/>
    </source>
</evidence>
<gene>
    <name evidence="14" type="ORF">PHET_05153</name>
</gene>
<dbReference type="InterPro" id="IPR001356">
    <property type="entry name" value="HD"/>
</dbReference>
<feature type="compositionally biased region" description="Polar residues" evidence="11">
    <location>
        <begin position="200"/>
        <end position="216"/>
    </location>
</feature>
<keyword evidence="6 9" id="KW-0371">Homeobox</keyword>
<dbReference type="PROSITE" id="PS50071">
    <property type="entry name" value="HOMEOBOX_2"/>
    <property type="match status" value="1"/>
</dbReference>
<dbReference type="CDD" id="cd00086">
    <property type="entry name" value="homeodomain"/>
    <property type="match status" value="1"/>
</dbReference>
<feature type="region of interest" description="Disordered" evidence="11">
    <location>
        <begin position="196"/>
        <end position="216"/>
    </location>
</feature>
<evidence type="ECO:0000256" key="5">
    <source>
        <dbReference type="ARBA" id="ARBA00023125"/>
    </source>
</evidence>
<evidence type="ECO:0000256" key="8">
    <source>
        <dbReference type="ARBA" id="ARBA00023242"/>
    </source>
</evidence>
<dbReference type="GO" id="GO:0000981">
    <property type="term" value="F:DNA-binding transcription factor activity, RNA polymerase II-specific"/>
    <property type="evidence" value="ECO:0007669"/>
    <property type="project" value="InterPro"/>
</dbReference>
<dbReference type="Proteomes" id="UP000748531">
    <property type="component" value="Unassembled WGS sequence"/>
</dbReference>
<dbReference type="EMBL" id="LUCH01002880">
    <property type="protein sequence ID" value="KAF5400841.1"/>
    <property type="molecule type" value="Genomic_DNA"/>
</dbReference>
<dbReference type="PANTHER" id="PTHR46892:SF3">
    <property type="entry name" value="VISUAL SYSTEM HOMEOBOX 2"/>
    <property type="match status" value="1"/>
</dbReference>
<evidence type="ECO:0000256" key="6">
    <source>
        <dbReference type="ARBA" id="ARBA00023155"/>
    </source>
</evidence>
<accession>A0A8J4SXH8</accession>
<dbReference type="PROSITE" id="PS51496">
    <property type="entry name" value="CVC"/>
    <property type="match status" value="1"/>
</dbReference>
<evidence type="ECO:0000313" key="14">
    <source>
        <dbReference type="EMBL" id="KAF5400841.1"/>
    </source>
</evidence>
<feature type="DNA-binding region" description="Homeobox" evidence="9">
    <location>
        <begin position="249"/>
        <end position="302"/>
    </location>
</feature>
<dbReference type="SUPFAM" id="SSF46689">
    <property type="entry name" value="Homeodomain-like"/>
    <property type="match status" value="1"/>
</dbReference>
<keyword evidence="15" id="KW-1185">Reference proteome</keyword>
<dbReference type="InterPro" id="IPR017970">
    <property type="entry name" value="Homeobox_CS"/>
</dbReference>
<evidence type="ECO:0000256" key="11">
    <source>
        <dbReference type="SAM" id="MobiDB-lite"/>
    </source>
</evidence>
<dbReference type="GO" id="GO:1990837">
    <property type="term" value="F:sequence-specific double-stranded DNA binding"/>
    <property type="evidence" value="ECO:0007669"/>
    <property type="project" value="TreeGrafter"/>
</dbReference>
<proteinExistence type="inferred from homology"/>
<evidence type="ECO:0000259" key="13">
    <source>
        <dbReference type="PROSITE" id="PS51496"/>
    </source>
</evidence>
<comment type="similarity">
    <text evidence="2">Belongs to the paired homeobox family.</text>
</comment>
<evidence type="ECO:0000256" key="3">
    <source>
        <dbReference type="ARBA" id="ARBA00022473"/>
    </source>
</evidence>
<dbReference type="GO" id="GO:0005634">
    <property type="term" value="C:nucleus"/>
    <property type="evidence" value="ECO:0007669"/>
    <property type="project" value="UniProtKB-SubCell"/>
</dbReference>
<dbReference type="InterPro" id="IPR052294">
    <property type="entry name" value="VSX_homeobox_regulators"/>
</dbReference>
<keyword evidence="5 9" id="KW-0238">DNA-binding</keyword>
<keyword evidence="3" id="KW-0217">Developmental protein</keyword>
<dbReference type="InterPro" id="IPR023339">
    <property type="entry name" value="CVC"/>
</dbReference>
<dbReference type="InterPro" id="IPR009057">
    <property type="entry name" value="Homeodomain-like_sf"/>
</dbReference>
<sequence length="365" mass="41492">MGDLSNSGHFSISKILGLEPKTNDSPTKNGHLQVEPVQNQHKTLPCDVALMNSCADVQHCNLFSETVSQLPYSNWFQSNLTGSSTEARSEELLTAHWSRFLADVYSSRESKLVQATQMDILNGICTAPIDHDIYSQLSGHSHTEQFSFSNPHFLRVPITAFADLKSDSSNCLFQFESMAEDQLTPVELRTQEPDIPPDFGSTSLHPSSSTVGLSDMENPTNQTLFRTVTHTEQGLQVRSFHAGLFYRTIFTSTQLEKLEQAFHEAHYPDVYQREMLSIKAELPEDRIQVWFQNRRAKWRKTEKTWGKSSIMAEYGLYGAMVRHSLPLPKTILKSAIEKNDESCAPWLLGKFVTCFMYFYNEVKFL</sequence>
<reference evidence="14" key="1">
    <citation type="submission" date="2019-05" db="EMBL/GenBank/DDBJ databases">
        <title>Annotation for the trematode Paragonimus heterotremus.</title>
        <authorList>
            <person name="Choi Y.-J."/>
        </authorList>
    </citation>
    <scope>NUCLEOTIDE SEQUENCE</scope>
    <source>
        <strain evidence="14">LC</strain>
    </source>
</reference>
<evidence type="ECO:0000256" key="7">
    <source>
        <dbReference type="ARBA" id="ARBA00023163"/>
    </source>
</evidence>
<keyword evidence="7" id="KW-0804">Transcription</keyword>
<dbReference type="Pfam" id="PF00046">
    <property type="entry name" value="Homeodomain"/>
    <property type="match status" value="1"/>
</dbReference>
<comment type="caution">
    <text evidence="14">The sequence shown here is derived from an EMBL/GenBank/DDBJ whole genome shotgun (WGS) entry which is preliminary data.</text>
</comment>
<evidence type="ECO:0000256" key="2">
    <source>
        <dbReference type="ARBA" id="ARBA00005733"/>
    </source>
</evidence>
<keyword evidence="4" id="KW-0805">Transcription regulation</keyword>
<feature type="domain" description="Homeobox" evidence="12">
    <location>
        <begin position="247"/>
        <end position="301"/>
    </location>
</feature>
<evidence type="ECO:0000256" key="10">
    <source>
        <dbReference type="RuleBase" id="RU000682"/>
    </source>
</evidence>
<evidence type="ECO:0000256" key="9">
    <source>
        <dbReference type="PROSITE-ProRule" id="PRU00108"/>
    </source>
</evidence>
<evidence type="ECO:0000256" key="1">
    <source>
        <dbReference type="ARBA" id="ARBA00004123"/>
    </source>
</evidence>
<comment type="subcellular location">
    <subcellularLocation>
        <location evidence="1 9 10">Nucleus</location>
    </subcellularLocation>
</comment>
<feature type="domain" description="CVC" evidence="13">
    <location>
        <begin position="303"/>
        <end position="356"/>
    </location>
</feature>
<dbReference type="AlphaFoldDB" id="A0A8J4SXH8"/>
<dbReference type="FunFam" id="1.10.10.60:FF:000383">
    <property type="entry name" value="box A-binding factor"/>
    <property type="match status" value="1"/>
</dbReference>
<dbReference type="PROSITE" id="PS00027">
    <property type="entry name" value="HOMEOBOX_1"/>
    <property type="match status" value="1"/>
</dbReference>
<organism evidence="14 15">
    <name type="scientific">Paragonimus heterotremus</name>
    <dbReference type="NCBI Taxonomy" id="100268"/>
    <lineage>
        <taxon>Eukaryota</taxon>
        <taxon>Metazoa</taxon>
        <taxon>Spiralia</taxon>
        <taxon>Lophotrochozoa</taxon>
        <taxon>Platyhelminthes</taxon>
        <taxon>Trematoda</taxon>
        <taxon>Digenea</taxon>
        <taxon>Plagiorchiida</taxon>
        <taxon>Troglotremata</taxon>
        <taxon>Troglotrematidae</taxon>
        <taxon>Paragonimus</taxon>
    </lineage>
</organism>